<dbReference type="PANTHER" id="PTHR34580">
    <property type="match status" value="1"/>
</dbReference>
<evidence type="ECO:0000259" key="1">
    <source>
        <dbReference type="Pfam" id="PF08279"/>
    </source>
</evidence>
<dbReference type="InterPro" id="IPR026881">
    <property type="entry name" value="WYL_dom"/>
</dbReference>
<dbReference type="PROSITE" id="PS52050">
    <property type="entry name" value="WYL"/>
    <property type="match status" value="1"/>
</dbReference>
<dbReference type="InterPro" id="IPR051534">
    <property type="entry name" value="CBASS_pafABC_assoc_protein"/>
</dbReference>
<feature type="domain" description="WCX" evidence="3">
    <location>
        <begin position="238"/>
        <end position="313"/>
    </location>
</feature>
<dbReference type="Proteomes" id="UP001431181">
    <property type="component" value="Unassembled WGS sequence"/>
</dbReference>
<feature type="domain" description="WYL" evidence="2">
    <location>
        <begin position="139"/>
        <end position="203"/>
    </location>
</feature>
<dbReference type="RefSeq" id="WP_265219691.1">
    <property type="nucleotide sequence ID" value="NZ_JAPEUL010000009.1"/>
</dbReference>
<protein>
    <submittedName>
        <fullName evidence="4">YafY family transcriptional regulator</fullName>
    </submittedName>
</protein>
<reference evidence="4" key="1">
    <citation type="submission" date="2022-11" db="EMBL/GenBank/DDBJ databases">
        <title>Marinomonas sp. nov., isolated from marine algae.</title>
        <authorList>
            <person name="Choi D.G."/>
            <person name="Kim J.M."/>
            <person name="Lee J.K."/>
            <person name="Baek J.H."/>
            <person name="Jeon C.O."/>
        </authorList>
    </citation>
    <scope>NUCLEOTIDE SEQUENCE</scope>
    <source>
        <strain evidence="4">KJ51-3</strain>
    </source>
</reference>
<sequence length="328" mass="36927">MRASRILKLLMTLQTHEKVTARTLADICETSVRTVYRDIDALSAIGVPVYSEQGVQGGYRLLHGYRTRLNGLSAKEAETLFLAGLAGPAQKMGLEATLADAQLKLKAALPDTVRHEAERLQSRFLLDTPNWFSDDEKAEHLPQLMTAVLEQRKIVMRYQSWKGKSERQANPLGVVLKGGQWYLIAQVDQDIRTYRASRIDTLTLSSDTFERPDDFNLVAFWQASLRRVEAIQFPLIAEVRITALGVKIMEFICASYVIKNAKIEPMDESGWHRAHIPVGEASHGCYELLRFGPELEVIGPPELRAEMEKMVSSLARLYQQDAARSLSN</sequence>
<keyword evidence="5" id="KW-1185">Reference proteome</keyword>
<dbReference type="Pfam" id="PF25583">
    <property type="entry name" value="WCX"/>
    <property type="match status" value="1"/>
</dbReference>
<dbReference type="PIRSF" id="PIRSF016838">
    <property type="entry name" value="PafC"/>
    <property type="match status" value="1"/>
</dbReference>
<dbReference type="Pfam" id="PF08279">
    <property type="entry name" value="HTH_11"/>
    <property type="match status" value="1"/>
</dbReference>
<comment type="caution">
    <text evidence="4">The sequence shown here is derived from an EMBL/GenBank/DDBJ whole genome shotgun (WGS) entry which is preliminary data.</text>
</comment>
<dbReference type="InterPro" id="IPR057727">
    <property type="entry name" value="WCX_dom"/>
</dbReference>
<proteinExistence type="predicted"/>
<evidence type="ECO:0000259" key="3">
    <source>
        <dbReference type="Pfam" id="PF25583"/>
    </source>
</evidence>
<gene>
    <name evidence="4" type="ORF">ONZ52_15895</name>
</gene>
<dbReference type="InterPro" id="IPR036388">
    <property type="entry name" value="WH-like_DNA-bd_sf"/>
</dbReference>
<dbReference type="Pfam" id="PF13280">
    <property type="entry name" value="WYL"/>
    <property type="match status" value="1"/>
</dbReference>
<feature type="domain" description="Helix-turn-helix type 11" evidence="1">
    <location>
        <begin position="5"/>
        <end position="60"/>
    </location>
</feature>
<evidence type="ECO:0000259" key="2">
    <source>
        <dbReference type="Pfam" id="PF13280"/>
    </source>
</evidence>
<dbReference type="EMBL" id="JAPEUL010000009">
    <property type="protein sequence ID" value="MCW4630331.1"/>
    <property type="molecule type" value="Genomic_DNA"/>
</dbReference>
<evidence type="ECO:0000313" key="5">
    <source>
        <dbReference type="Proteomes" id="UP001431181"/>
    </source>
</evidence>
<organism evidence="4 5">
    <name type="scientific">Marinomonas rhodophyticola</name>
    <dbReference type="NCBI Taxonomy" id="2992803"/>
    <lineage>
        <taxon>Bacteria</taxon>
        <taxon>Pseudomonadati</taxon>
        <taxon>Pseudomonadota</taxon>
        <taxon>Gammaproteobacteria</taxon>
        <taxon>Oceanospirillales</taxon>
        <taxon>Oceanospirillaceae</taxon>
        <taxon>Marinomonas</taxon>
    </lineage>
</organism>
<dbReference type="Gene3D" id="1.10.10.10">
    <property type="entry name" value="Winged helix-like DNA-binding domain superfamily/Winged helix DNA-binding domain"/>
    <property type="match status" value="1"/>
</dbReference>
<dbReference type="PANTHER" id="PTHR34580:SF1">
    <property type="entry name" value="PROTEIN PAFC"/>
    <property type="match status" value="1"/>
</dbReference>
<evidence type="ECO:0000313" key="4">
    <source>
        <dbReference type="EMBL" id="MCW4630331.1"/>
    </source>
</evidence>
<dbReference type="SUPFAM" id="SSF46785">
    <property type="entry name" value="Winged helix' DNA-binding domain"/>
    <property type="match status" value="1"/>
</dbReference>
<dbReference type="InterPro" id="IPR028349">
    <property type="entry name" value="PafC-like"/>
</dbReference>
<name>A0ABT3KJI2_9GAMM</name>
<accession>A0ABT3KJI2</accession>
<dbReference type="InterPro" id="IPR013196">
    <property type="entry name" value="HTH_11"/>
</dbReference>
<dbReference type="InterPro" id="IPR036390">
    <property type="entry name" value="WH_DNA-bd_sf"/>
</dbReference>